<dbReference type="Proteomes" id="UP001307889">
    <property type="component" value="Chromosome 3"/>
</dbReference>
<gene>
    <name evidence="2" type="ORF">NTJ_05363</name>
</gene>
<name>A0ABN7AMA3_9HEMI</name>
<sequence>MPIHSRHHSGKNSALNLKHLLMDEERLYEELLKPYPALREWSESLKGYLDSYLRRVHGENLTNFVQAALILNNSSKIYAKKVDILHQAVREFFDDLLKSNAPTAGHDRATTSAAPRNGAYRAFENDLLEPLDFVVSRATIRLPRKDIKKPIGPIERVYLSAPSIKRTDLHLSTPLFTVDGFDIGRKEDFGLFQRDNLSIFTDEGDGNPLASDQPEHDVFPGFSNEDYDIPSPCDGAPAAIADDTLTPEVEAVEREIVAVPRTRSVPGPGDPWAQIVQSADLSKPVNLRCRNLLPEKFLNHPIIERFKANVASRFNLTMGKGKCSDVMYSWTRCWTPMRFVSADEKEKRSKMIKKIRISKRSNLLRTGSPTVDFSSILTDTEPCDLLIDESPPLLNHDQQAVTHENNNNQPTFCWATITSEAFLQKRREYNLTAWQLGQRVQKWHDTIAPRLREDEERRPFDPLVYGHQIVQTLGAEGGTRTFEDVMDQLHDNQGGLDKAEVCRYFFSTLMLASNGNISIDTTSGDSQNLNRPLKLQLLSSTRQLPVPEVITVETGSIEDEAGPSHD</sequence>
<protein>
    <recommendedName>
        <fullName evidence="1">Condensin-2 complex subunit H2 C-terminal domain-containing protein</fullName>
    </recommendedName>
</protein>
<evidence type="ECO:0000259" key="1">
    <source>
        <dbReference type="Pfam" id="PF16858"/>
    </source>
</evidence>
<evidence type="ECO:0000313" key="3">
    <source>
        <dbReference type="Proteomes" id="UP001307889"/>
    </source>
</evidence>
<proteinExistence type="predicted"/>
<dbReference type="PANTHER" id="PTHR14324">
    <property type="entry name" value="CONDENSIN-2 COMPLEX SUBUNIT H2"/>
    <property type="match status" value="1"/>
</dbReference>
<accession>A0ABN7AMA3</accession>
<organism evidence="2 3">
    <name type="scientific">Nesidiocoris tenuis</name>
    <dbReference type="NCBI Taxonomy" id="355587"/>
    <lineage>
        <taxon>Eukaryota</taxon>
        <taxon>Metazoa</taxon>
        <taxon>Ecdysozoa</taxon>
        <taxon>Arthropoda</taxon>
        <taxon>Hexapoda</taxon>
        <taxon>Insecta</taxon>
        <taxon>Pterygota</taxon>
        <taxon>Neoptera</taxon>
        <taxon>Paraneoptera</taxon>
        <taxon>Hemiptera</taxon>
        <taxon>Heteroptera</taxon>
        <taxon>Panheteroptera</taxon>
        <taxon>Cimicomorpha</taxon>
        <taxon>Miridae</taxon>
        <taxon>Dicyphina</taxon>
        <taxon>Nesidiocoris</taxon>
    </lineage>
</organism>
<feature type="domain" description="Condensin-2 complex subunit H2 C-terminal" evidence="1">
    <location>
        <begin position="420"/>
        <end position="543"/>
    </location>
</feature>
<dbReference type="Pfam" id="PF16858">
    <property type="entry name" value="CNDH2_C"/>
    <property type="match status" value="1"/>
</dbReference>
<dbReference type="EMBL" id="AP028911">
    <property type="protein sequence ID" value="BES92554.1"/>
    <property type="molecule type" value="Genomic_DNA"/>
</dbReference>
<evidence type="ECO:0000313" key="2">
    <source>
        <dbReference type="EMBL" id="BES92554.1"/>
    </source>
</evidence>
<dbReference type="InterPro" id="IPR031737">
    <property type="entry name" value="CNDH2_C"/>
</dbReference>
<reference evidence="2 3" key="1">
    <citation type="submission" date="2023-09" db="EMBL/GenBank/DDBJ databases">
        <title>Nesidiocoris tenuis whole genome shotgun sequence.</title>
        <authorList>
            <person name="Shibata T."/>
            <person name="Shimoda M."/>
            <person name="Kobayashi T."/>
            <person name="Uehara T."/>
        </authorList>
    </citation>
    <scope>NUCLEOTIDE SEQUENCE [LARGE SCALE GENOMIC DNA]</scope>
    <source>
        <strain evidence="2 3">Japan</strain>
    </source>
</reference>
<keyword evidence="3" id="KW-1185">Reference proteome</keyword>
<dbReference type="PANTHER" id="PTHR14324:SF3">
    <property type="entry name" value="CONDENSIN-2 COMPLEX SUBUNIT H2"/>
    <property type="match status" value="1"/>
</dbReference>
<dbReference type="InterPro" id="IPR031739">
    <property type="entry name" value="Ncaph2"/>
</dbReference>